<organism evidence="2">
    <name type="scientific">candidate division WOR-3 bacterium</name>
    <dbReference type="NCBI Taxonomy" id="2052148"/>
    <lineage>
        <taxon>Bacteria</taxon>
        <taxon>Bacteria division WOR-3</taxon>
    </lineage>
</organism>
<accession>A0A7C1WKZ6</accession>
<gene>
    <name evidence="2" type="ORF">ENP62_00645</name>
    <name evidence="1" type="ORF">ENP94_08080</name>
    <name evidence="3" type="ORF">ENS16_03725</name>
</gene>
<comment type="caution">
    <text evidence="2">The sequence shown here is derived from an EMBL/GenBank/DDBJ whole genome shotgun (WGS) entry which is preliminary data.</text>
</comment>
<evidence type="ECO:0000313" key="2">
    <source>
        <dbReference type="EMBL" id="HEE18046.1"/>
    </source>
</evidence>
<evidence type="ECO:0000313" key="3">
    <source>
        <dbReference type="EMBL" id="HFJ53780.1"/>
    </source>
</evidence>
<sequence length="59" mass="6555">MAKKKAGDVLYCEKCGIEVMVTKECGYEACEIYCCEKPMKKKEKEEPKRSGGCCCCGGF</sequence>
<evidence type="ECO:0008006" key="4">
    <source>
        <dbReference type="Google" id="ProtNLM"/>
    </source>
</evidence>
<dbReference type="EMBL" id="DSKA01000051">
    <property type="protein sequence ID" value="HEE18046.1"/>
    <property type="molecule type" value="Genomic_DNA"/>
</dbReference>
<protein>
    <recommendedName>
        <fullName evidence="4">Desulforedoxin</fullName>
    </recommendedName>
</protein>
<dbReference type="EMBL" id="DSLG01000008">
    <property type="protein sequence ID" value="HEA87942.1"/>
    <property type="molecule type" value="Genomic_DNA"/>
</dbReference>
<reference evidence="2" key="1">
    <citation type="journal article" date="2020" name="mSystems">
        <title>Genome- and Community-Level Interaction Insights into Carbon Utilization and Element Cycling Functions of Hydrothermarchaeota in Hydrothermal Sediment.</title>
        <authorList>
            <person name="Zhou Z."/>
            <person name="Liu Y."/>
            <person name="Xu W."/>
            <person name="Pan J."/>
            <person name="Luo Z.H."/>
            <person name="Li M."/>
        </authorList>
    </citation>
    <scope>NUCLEOTIDE SEQUENCE [LARGE SCALE GENOMIC DNA]</scope>
    <source>
        <strain evidence="2">SpSt-236</strain>
        <strain evidence="1">SpSt-265</strain>
        <strain evidence="3">SpSt-465</strain>
    </source>
</reference>
<proteinExistence type="predicted"/>
<evidence type="ECO:0000313" key="1">
    <source>
        <dbReference type="EMBL" id="HEA87942.1"/>
    </source>
</evidence>
<name>A0A7C1WKZ6_UNCW3</name>
<dbReference type="AlphaFoldDB" id="A0A7C1WKZ6"/>
<dbReference type="EMBL" id="DSTU01000004">
    <property type="protein sequence ID" value="HFJ53780.1"/>
    <property type="molecule type" value="Genomic_DNA"/>
</dbReference>